<evidence type="ECO:0008006" key="4">
    <source>
        <dbReference type="Google" id="ProtNLM"/>
    </source>
</evidence>
<dbReference type="HOGENOM" id="CLU_1548620_0_0_1"/>
<sequence length="193" mass="21643">MQRASASRSGTQEILDIVNEACKTLSPGDYAEACDRALHAAIASGDDERFDRLLQVDSVRGNVEHVDGWTPLHFITCCDENRDVMRTKLEQKLQRSGQSVEGVQASSATTKEPRTWHRNDIHAALLQIDEERTDPMTVRVVVSSKDTKKPNTAIVRADHCTPRDQDYYFEVIVKRGYEDGVQTLGIGWCDHDG</sequence>
<gene>
    <name evidence="2" type="ORF">S7711_04098</name>
</gene>
<accession>A0A084AR52</accession>
<dbReference type="InterPro" id="IPR036770">
    <property type="entry name" value="Ankyrin_rpt-contain_sf"/>
</dbReference>
<feature type="region of interest" description="Disordered" evidence="1">
    <location>
        <begin position="93"/>
        <end position="114"/>
    </location>
</feature>
<evidence type="ECO:0000256" key="1">
    <source>
        <dbReference type="SAM" id="MobiDB-lite"/>
    </source>
</evidence>
<evidence type="ECO:0000313" key="2">
    <source>
        <dbReference type="EMBL" id="KEY67781.1"/>
    </source>
</evidence>
<proteinExistence type="predicted"/>
<protein>
    <recommendedName>
        <fullName evidence="4">Ankyrin repeat protein</fullName>
    </recommendedName>
</protein>
<feature type="compositionally biased region" description="Polar residues" evidence="1">
    <location>
        <begin position="94"/>
        <end position="110"/>
    </location>
</feature>
<dbReference type="OrthoDB" id="5046637at2759"/>
<dbReference type="Proteomes" id="UP000028045">
    <property type="component" value="Unassembled WGS sequence"/>
</dbReference>
<organism evidence="2 3">
    <name type="scientific">Stachybotrys chartarum (strain CBS 109288 / IBT 7711)</name>
    <name type="common">Toxic black mold</name>
    <name type="synonym">Stilbospora chartarum</name>
    <dbReference type="NCBI Taxonomy" id="1280523"/>
    <lineage>
        <taxon>Eukaryota</taxon>
        <taxon>Fungi</taxon>
        <taxon>Dikarya</taxon>
        <taxon>Ascomycota</taxon>
        <taxon>Pezizomycotina</taxon>
        <taxon>Sordariomycetes</taxon>
        <taxon>Hypocreomycetidae</taxon>
        <taxon>Hypocreales</taxon>
        <taxon>Stachybotryaceae</taxon>
        <taxon>Stachybotrys</taxon>
    </lineage>
</organism>
<dbReference type="Gene3D" id="2.60.120.920">
    <property type="match status" value="1"/>
</dbReference>
<evidence type="ECO:0000313" key="3">
    <source>
        <dbReference type="Proteomes" id="UP000028045"/>
    </source>
</evidence>
<dbReference type="EMBL" id="KL648604">
    <property type="protein sequence ID" value="KEY67781.1"/>
    <property type="molecule type" value="Genomic_DNA"/>
</dbReference>
<dbReference type="SUPFAM" id="SSF48403">
    <property type="entry name" value="Ankyrin repeat"/>
    <property type="match status" value="1"/>
</dbReference>
<dbReference type="InterPro" id="IPR043136">
    <property type="entry name" value="B30.2/SPRY_sf"/>
</dbReference>
<dbReference type="AlphaFoldDB" id="A0A084AR52"/>
<name>A0A084AR52_STACB</name>
<reference evidence="2 3" key="1">
    <citation type="journal article" date="2014" name="BMC Genomics">
        <title>Comparative genome sequencing reveals chemotype-specific gene clusters in the toxigenic black mold Stachybotrys.</title>
        <authorList>
            <person name="Semeiks J."/>
            <person name="Borek D."/>
            <person name="Otwinowski Z."/>
            <person name="Grishin N.V."/>
        </authorList>
    </citation>
    <scope>NUCLEOTIDE SEQUENCE [LARGE SCALE GENOMIC DNA]</scope>
    <source>
        <strain evidence="3">CBS 109288 / IBT 7711</strain>
    </source>
</reference>
<keyword evidence="3" id="KW-1185">Reference proteome</keyword>